<dbReference type="InterPro" id="IPR004764">
    <property type="entry name" value="MdtF-like"/>
</dbReference>
<keyword evidence="12" id="KW-1185">Reference proteome</keyword>
<feature type="transmembrane region" description="Helical" evidence="9">
    <location>
        <begin position="898"/>
        <end position="920"/>
    </location>
</feature>
<organism evidence="11 12">
    <name type="scientific">Ohtaekwangia koreensis</name>
    <dbReference type="NCBI Taxonomy" id="688867"/>
    <lineage>
        <taxon>Bacteria</taxon>
        <taxon>Pseudomonadati</taxon>
        <taxon>Bacteroidota</taxon>
        <taxon>Cytophagia</taxon>
        <taxon>Cytophagales</taxon>
        <taxon>Fulvivirgaceae</taxon>
        <taxon>Ohtaekwangia</taxon>
    </lineage>
</organism>
<keyword evidence="5" id="KW-0997">Cell inner membrane</keyword>
<dbReference type="GO" id="GO:0005886">
    <property type="term" value="C:plasma membrane"/>
    <property type="evidence" value="ECO:0007669"/>
    <property type="project" value="UniProtKB-SubCell"/>
</dbReference>
<keyword evidence="8 9" id="KW-0472">Membrane</keyword>
<sequence length="1055" mass="115516">MFKEFIHRPVFAIVISLVIVFMGILAINTLPISQFPEISPPMVIVRASYPGASAKVLTESVLIPLEQAVNGVPGMKYMTSDATSAGEANIQIVFNLGTNPDQAVVNVNTRIAQVLNRLPILVQREGVIVNRIVPNMLMYVNLYSKDPHADMKFLFNFAGVNMLPELQRINGIGQASILGSRQYAMRVWLKPDRMRAYNISADEVMEALGDQSVIGSPGRIGRSDGKRAEALEYVLSYPGRFNDPDQYKNVIIKANANGEILRLKDIANVELGSEYYDIYSNLNNFPSAAIVLKQTYGSNASDVIKSVKAKLDELKVSSFPPGMDYKISYDVSNFLDASTENVIHTLRDAFILVALVVFVFLGDWRSTLIPTLAVPVSLIGAFMFMQLFGLTINMITLFALVLAIGIVVDDAIVVVEAVHAKMAEEHLSPYNAVKKVLGEISGAVIAITLLMTAVFVPVAFMTGPVGIFYRQFSITMATSIVLSGIVALTLTPVLCAMILKNTHGKPRKKTWVNRGLDGFNTGFDKLTGKYVWLLKLIVNKRIVTFGILLVFCTGIFIVTNIMPSGFIPSEDQGMIYAIIQTPPGSTLERTNDIARKLQAVAEKVDGIESVSALAGYEVLTEGRGSNAGTCLINLKPWSEREHTVTDIIIELEEKAKVIPGATIEFFDPPAVPGYGAAGGFSLQLLDKTNTGDYKALEKVNDEFMTELRKRKELTGLFTFFSANYPQYELEIDNAKAMQKGVSIGNAMNTLSVLIGSTYELGFIKFQRFFKVFVQASPEYRKLPEDVLNMWVKNDHGEMVPFSAFMKIKKTQGANEINRYNMYTTAAIRGGAAKGFSSGEAIKAVQEVAKQTLPRGYDIDWGGLSKDEVMRGNEALYIFLIVLGFVYMVLAAQYESFLLPLAVIFSLPAGVFGAFILLKFLGLANDIYAQVGLVMLVGLLGKNAVLIVEFAVQKHREGFTVLEAAIEGAKVRFRPILMTSFAFIAGLIPLVLATGPGAIGNRTIGASSLGGMLFGTVFGVIIVPGLYYIFGTLAEGRQLIKDEHDKPLTEESEHHG</sequence>
<evidence type="ECO:0000256" key="2">
    <source>
        <dbReference type="ARBA" id="ARBA00010942"/>
    </source>
</evidence>
<accession>A0A1T5KNR7</accession>
<evidence type="ECO:0000259" key="10">
    <source>
        <dbReference type="PROSITE" id="PS50156"/>
    </source>
</evidence>
<feature type="transmembrane region" description="Helical" evidence="9">
    <location>
        <begin position="472"/>
        <end position="499"/>
    </location>
</feature>
<feature type="transmembrane region" description="Helical" evidence="9">
    <location>
        <begin position="926"/>
        <end position="951"/>
    </location>
</feature>
<evidence type="ECO:0000256" key="3">
    <source>
        <dbReference type="ARBA" id="ARBA00022448"/>
    </source>
</evidence>
<evidence type="ECO:0000256" key="5">
    <source>
        <dbReference type="ARBA" id="ARBA00022519"/>
    </source>
</evidence>
<dbReference type="OrthoDB" id="9758234at2"/>
<dbReference type="FunFam" id="1.20.1640.10:FF:000001">
    <property type="entry name" value="Efflux pump membrane transporter"/>
    <property type="match status" value="1"/>
</dbReference>
<dbReference type="GO" id="GO:0042910">
    <property type="term" value="F:xenobiotic transmembrane transporter activity"/>
    <property type="evidence" value="ECO:0007669"/>
    <property type="project" value="TreeGrafter"/>
</dbReference>
<evidence type="ECO:0000256" key="4">
    <source>
        <dbReference type="ARBA" id="ARBA00022475"/>
    </source>
</evidence>
<comment type="subcellular location">
    <subcellularLocation>
        <location evidence="1">Cell inner membrane</location>
        <topology evidence="1">Multi-pass membrane protein</topology>
    </subcellularLocation>
</comment>
<gene>
    <name evidence="11" type="ORF">SAMN05660236_2400</name>
</gene>
<dbReference type="Pfam" id="PF00873">
    <property type="entry name" value="ACR_tran"/>
    <property type="match status" value="1"/>
</dbReference>
<dbReference type="GO" id="GO:0009636">
    <property type="term" value="P:response to toxic substance"/>
    <property type="evidence" value="ECO:0007669"/>
    <property type="project" value="UniProtKB-ARBA"/>
</dbReference>
<dbReference type="NCBIfam" id="TIGR00915">
    <property type="entry name" value="2A0602"/>
    <property type="match status" value="1"/>
</dbReference>
<evidence type="ECO:0000313" key="11">
    <source>
        <dbReference type="EMBL" id="SKC65271.1"/>
    </source>
</evidence>
<feature type="transmembrane region" description="Helical" evidence="9">
    <location>
        <begin position="874"/>
        <end position="891"/>
    </location>
</feature>
<dbReference type="PANTHER" id="PTHR32063:SF9">
    <property type="entry name" value="SIMILAR TO MULTIDRUG RESISTANCE PROTEIN MEXB"/>
    <property type="match status" value="1"/>
</dbReference>
<evidence type="ECO:0000256" key="6">
    <source>
        <dbReference type="ARBA" id="ARBA00022692"/>
    </source>
</evidence>
<dbReference type="Gene3D" id="1.20.1640.10">
    <property type="entry name" value="Multidrug efflux transporter AcrB transmembrane domain"/>
    <property type="match status" value="2"/>
</dbReference>
<dbReference type="InterPro" id="IPR001036">
    <property type="entry name" value="Acrflvin-R"/>
</dbReference>
<reference evidence="11 12" key="1">
    <citation type="submission" date="2017-02" db="EMBL/GenBank/DDBJ databases">
        <authorList>
            <person name="Peterson S.W."/>
        </authorList>
    </citation>
    <scope>NUCLEOTIDE SEQUENCE [LARGE SCALE GENOMIC DNA]</scope>
    <source>
        <strain evidence="11 12">DSM 25262</strain>
    </source>
</reference>
<dbReference type="STRING" id="688867.SAMN05660236_2400"/>
<dbReference type="EMBL" id="FUZU01000001">
    <property type="protein sequence ID" value="SKC65271.1"/>
    <property type="molecule type" value="Genomic_DNA"/>
</dbReference>
<dbReference type="Proteomes" id="UP000190961">
    <property type="component" value="Unassembled WGS sequence"/>
</dbReference>
<feature type="transmembrane region" description="Helical" evidence="9">
    <location>
        <begin position="542"/>
        <end position="562"/>
    </location>
</feature>
<keyword evidence="7 9" id="KW-1133">Transmembrane helix</keyword>
<dbReference type="Gene3D" id="3.30.70.1440">
    <property type="entry name" value="Multidrug efflux transporter AcrB pore domain"/>
    <property type="match status" value="1"/>
</dbReference>
<dbReference type="SUPFAM" id="SSF82714">
    <property type="entry name" value="Multidrug efflux transporter AcrB TolC docking domain, DN and DC subdomains"/>
    <property type="match status" value="2"/>
</dbReference>
<feature type="transmembrane region" description="Helical" evidence="9">
    <location>
        <begin position="972"/>
        <end position="991"/>
    </location>
</feature>
<feature type="transmembrane region" description="Helical" evidence="9">
    <location>
        <begin position="394"/>
        <end position="415"/>
    </location>
</feature>
<feature type="transmembrane region" description="Helical" evidence="9">
    <location>
        <begin position="342"/>
        <end position="361"/>
    </location>
</feature>
<keyword evidence="3" id="KW-0813">Transport</keyword>
<dbReference type="Gene3D" id="3.30.70.1430">
    <property type="entry name" value="Multidrug efflux transporter AcrB pore domain"/>
    <property type="match status" value="2"/>
</dbReference>
<dbReference type="PANTHER" id="PTHR32063">
    <property type="match status" value="1"/>
</dbReference>
<keyword evidence="6 9" id="KW-0812">Transmembrane</keyword>
<protein>
    <submittedName>
        <fullName evidence="11">Hydrophobic/amphiphilic exporter-1, HAE1 family</fullName>
    </submittedName>
</protein>
<dbReference type="Gene3D" id="3.30.2090.10">
    <property type="entry name" value="Multidrug efflux transporter AcrB TolC docking domain, DN and DC subdomains"/>
    <property type="match status" value="2"/>
</dbReference>
<evidence type="ECO:0000256" key="9">
    <source>
        <dbReference type="SAM" id="Phobius"/>
    </source>
</evidence>
<evidence type="ECO:0000256" key="8">
    <source>
        <dbReference type="ARBA" id="ARBA00023136"/>
    </source>
</evidence>
<dbReference type="PROSITE" id="PS50156">
    <property type="entry name" value="SSD"/>
    <property type="match status" value="1"/>
</dbReference>
<dbReference type="InterPro" id="IPR000731">
    <property type="entry name" value="SSD"/>
</dbReference>
<evidence type="ECO:0000313" key="12">
    <source>
        <dbReference type="Proteomes" id="UP000190961"/>
    </source>
</evidence>
<dbReference type="RefSeq" id="WP_079686855.1">
    <property type="nucleotide sequence ID" value="NZ_FUZU01000001.1"/>
</dbReference>
<dbReference type="SUPFAM" id="SSF82693">
    <property type="entry name" value="Multidrug efflux transporter AcrB pore domain, PN1, PN2, PC1 and PC2 subdomains"/>
    <property type="match status" value="4"/>
</dbReference>
<dbReference type="SUPFAM" id="SSF82866">
    <property type="entry name" value="Multidrug efflux transporter AcrB transmembrane domain"/>
    <property type="match status" value="2"/>
</dbReference>
<proteinExistence type="inferred from homology"/>
<dbReference type="Gene3D" id="3.30.70.1320">
    <property type="entry name" value="Multidrug efflux transporter AcrB pore domain like"/>
    <property type="match status" value="1"/>
</dbReference>
<dbReference type="AlphaFoldDB" id="A0A1T5KNR7"/>
<evidence type="ECO:0000256" key="1">
    <source>
        <dbReference type="ARBA" id="ARBA00004429"/>
    </source>
</evidence>
<dbReference type="InterPro" id="IPR027463">
    <property type="entry name" value="AcrB_DN_DC_subdom"/>
</dbReference>
<feature type="transmembrane region" description="Helical" evidence="9">
    <location>
        <begin position="1011"/>
        <end position="1029"/>
    </location>
</feature>
<keyword evidence="4" id="KW-1003">Cell membrane</keyword>
<feature type="domain" description="SSD" evidence="10">
    <location>
        <begin position="372"/>
        <end position="497"/>
    </location>
</feature>
<feature type="transmembrane region" description="Helical" evidence="9">
    <location>
        <begin position="436"/>
        <end position="460"/>
    </location>
</feature>
<name>A0A1T5KNR7_9BACT</name>
<dbReference type="GO" id="GO:0015562">
    <property type="term" value="F:efflux transmembrane transporter activity"/>
    <property type="evidence" value="ECO:0007669"/>
    <property type="project" value="InterPro"/>
</dbReference>
<dbReference type="PRINTS" id="PR00702">
    <property type="entry name" value="ACRIFLAVINRP"/>
</dbReference>
<evidence type="ECO:0000256" key="7">
    <source>
        <dbReference type="ARBA" id="ARBA00022989"/>
    </source>
</evidence>
<comment type="similarity">
    <text evidence="2">Belongs to the resistance-nodulation-cell division (RND) (TC 2.A.6) family.</text>
</comment>